<gene>
    <name evidence="1" type="ORF">GBAR_LOCUS31544</name>
</gene>
<protein>
    <submittedName>
        <fullName evidence="1">Uncharacterized protein</fullName>
    </submittedName>
</protein>
<dbReference type="AlphaFoldDB" id="A0AA35U0M0"/>
<accession>A0AA35U0M0</accession>
<sequence length="38" mass="4217">MCSRGGGRDKVDKRSRDCSDSCGHCIRFVVTSPYIQPV</sequence>
<evidence type="ECO:0000313" key="2">
    <source>
        <dbReference type="Proteomes" id="UP001174909"/>
    </source>
</evidence>
<dbReference type="EMBL" id="CASHTH010004483">
    <property type="protein sequence ID" value="CAI8057958.1"/>
    <property type="molecule type" value="Genomic_DNA"/>
</dbReference>
<dbReference type="Proteomes" id="UP001174909">
    <property type="component" value="Unassembled WGS sequence"/>
</dbReference>
<keyword evidence="2" id="KW-1185">Reference proteome</keyword>
<comment type="caution">
    <text evidence="1">The sequence shown here is derived from an EMBL/GenBank/DDBJ whole genome shotgun (WGS) entry which is preliminary data.</text>
</comment>
<proteinExistence type="predicted"/>
<name>A0AA35U0M0_GEOBA</name>
<reference evidence="1" key="1">
    <citation type="submission" date="2023-03" db="EMBL/GenBank/DDBJ databases">
        <authorList>
            <person name="Steffen K."/>
            <person name="Cardenas P."/>
        </authorList>
    </citation>
    <scope>NUCLEOTIDE SEQUENCE</scope>
</reference>
<evidence type="ECO:0000313" key="1">
    <source>
        <dbReference type="EMBL" id="CAI8057958.1"/>
    </source>
</evidence>
<organism evidence="1 2">
    <name type="scientific">Geodia barretti</name>
    <name type="common">Barrett's horny sponge</name>
    <dbReference type="NCBI Taxonomy" id="519541"/>
    <lineage>
        <taxon>Eukaryota</taxon>
        <taxon>Metazoa</taxon>
        <taxon>Porifera</taxon>
        <taxon>Demospongiae</taxon>
        <taxon>Heteroscleromorpha</taxon>
        <taxon>Tetractinellida</taxon>
        <taxon>Astrophorina</taxon>
        <taxon>Geodiidae</taxon>
        <taxon>Geodia</taxon>
    </lineage>
</organism>